<keyword evidence="7 11" id="KW-0472">Membrane</keyword>
<evidence type="ECO:0000256" key="5">
    <source>
        <dbReference type="ARBA" id="ARBA00022967"/>
    </source>
</evidence>
<dbReference type="STRING" id="1452487.AVW16_09015"/>
<dbReference type="InterPro" id="IPR035973">
    <property type="entry name" value="Cyt_c_oxidase_su3-like_sf"/>
</dbReference>
<evidence type="ECO:0000256" key="6">
    <source>
        <dbReference type="ARBA" id="ARBA00022989"/>
    </source>
</evidence>
<protein>
    <recommendedName>
        <fullName evidence="3">cytochrome-c oxidase</fullName>
        <ecNumber evidence="3">7.1.1.9</ecNumber>
    </recommendedName>
    <alternativeName>
        <fullName evidence="8">Cytochrome aa3 subunit 3</fullName>
    </alternativeName>
    <alternativeName>
        <fullName evidence="9">Cytochrome c oxidase polypeptide III</fullName>
    </alternativeName>
</protein>
<dbReference type="CDD" id="cd01665">
    <property type="entry name" value="Cyt_c_Oxidase_III"/>
    <property type="match status" value="1"/>
</dbReference>
<dbReference type="GO" id="GO:0004129">
    <property type="term" value="F:cytochrome-c oxidase activity"/>
    <property type="evidence" value="ECO:0007669"/>
    <property type="project" value="UniProtKB-EC"/>
</dbReference>
<accession>A0A161SBF7</accession>
<dbReference type="InterPro" id="IPR033945">
    <property type="entry name" value="Cyt_c_oxase_su3_dom"/>
</dbReference>
<dbReference type="RefSeq" id="WP_066611178.1">
    <property type="nucleotide sequence ID" value="NZ_LQQU01000015.1"/>
</dbReference>
<dbReference type="SUPFAM" id="SSF81452">
    <property type="entry name" value="Cytochrome c oxidase subunit III-like"/>
    <property type="match status" value="1"/>
</dbReference>
<comment type="similarity">
    <text evidence="2 10">Belongs to the cytochrome c oxidase subunit 3 family.</text>
</comment>
<evidence type="ECO:0000256" key="3">
    <source>
        <dbReference type="ARBA" id="ARBA00012949"/>
    </source>
</evidence>
<dbReference type="InterPro" id="IPR013833">
    <property type="entry name" value="Cyt_c_oxidase_su3_a-hlx"/>
</dbReference>
<dbReference type="AlphaFoldDB" id="A0A161SBF7"/>
<feature type="transmembrane region" description="Helical" evidence="11">
    <location>
        <begin position="220"/>
        <end position="244"/>
    </location>
</feature>
<feature type="transmembrane region" description="Helical" evidence="11">
    <location>
        <begin position="265"/>
        <end position="283"/>
    </location>
</feature>
<keyword evidence="4 10" id="KW-0812">Transmembrane</keyword>
<evidence type="ECO:0000256" key="10">
    <source>
        <dbReference type="RuleBase" id="RU003376"/>
    </source>
</evidence>
<keyword evidence="14" id="KW-1185">Reference proteome</keyword>
<feature type="domain" description="Heme-copper oxidase subunit III family profile" evidence="12">
    <location>
        <begin position="5"/>
        <end position="284"/>
    </location>
</feature>
<dbReference type="Proteomes" id="UP000076625">
    <property type="component" value="Unassembled WGS sequence"/>
</dbReference>
<dbReference type="PROSITE" id="PS50253">
    <property type="entry name" value="COX3"/>
    <property type="match status" value="1"/>
</dbReference>
<evidence type="ECO:0000313" key="14">
    <source>
        <dbReference type="Proteomes" id="UP000076625"/>
    </source>
</evidence>
<dbReference type="FunFam" id="1.20.120.80:FF:000003">
    <property type="entry name" value="Cytochrome c oxidase subunit 3"/>
    <property type="match status" value="1"/>
</dbReference>
<feature type="transmembrane region" description="Helical" evidence="11">
    <location>
        <begin position="42"/>
        <end position="62"/>
    </location>
</feature>
<dbReference type="PANTHER" id="PTHR11403">
    <property type="entry name" value="CYTOCHROME C OXIDASE SUBUNIT III"/>
    <property type="match status" value="1"/>
</dbReference>
<evidence type="ECO:0000256" key="2">
    <source>
        <dbReference type="ARBA" id="ARBA00010581"/>
    </source>
</evidence>
<keyword evidence="5" id="KW-1278">Translocase</keyword>
<evidence type="ECO:0000256" key="8">
    <source>
        <dbReference type="ARBA" id="ARBA00031400"/>
    </source>
</evidence>
<evidence type="ECO:0000256" key="4">
    <source>
        <dbReference type="ARBA" id="ARBA00022692"/>
    </source>
</evidence>
<dbReference type="EMBL" id="LQQU01000015">
    <property type="protein sequence ID" value="KZE33293.1"/>
    <property type="molecule type" value="Genomic_DNA"/>
</dbReference>
<keyword evidence="6 11" id="KW-1133">Transmembrane helix</keyword>
<evidence type="ECO:0000259" key="12">
    <source>
        <dbReference type="PROSITE" id="PS50253"/>
    </source>
</evidence>
<organism evidence="13 14">
    <name type="scientific">Crenobacter luteus</name>
    <dbReference type="NCBI Taxonomy" id="1452487"/>
    <lineage>
        <taxon>Bacteria</taxon>
        <taxon>Pseudomonadati</taxon>
        <taxon>Pseudomonadota</taxon>
        <taxon>Betaproteobacteria</taxon>
        <taxon>Neisseriales</taxon>
        <taxon>Neisseriaceae</taxon>
        <taxon>Crenobacter</taxon>
    </lineage>
</organism>
<feature type="transmembrane region" description="Helical" evidence="11">
    <location>
        <begin position="16"/>
        <end position="36"/>
    </location>
</feature>
<reference evidence="14" key="1">
    <citation type="submission" date="2016-01" db="EMBL/GenBank/DDBJ databases">
        <title>Draft genome of Chromobacterium sp. F49.</title>
        <authorList>
            <person name="Hong K.W."/>
        </authorList>
    </citation>
    <scope>NUCLEOTIDE SEQUENCE [LARGE SCALE GENOMIC DNA]</scope>
    <source>
        <strain evidence="14">CN10</strain>
    </source>
</reference>
<comment type="subcellular location">
    <subcellularLocation>
        <location evidence="10">Cell membrane</location>
        <topology evidence="10">Multi-pass membrane protein</topology>
    </subcellularLocation>
    <subcellularLocation>
        <location evidence="1">Membrane</location>
        <topology evidence="1">Multi-pass membrane protein</topology>
    </subcellularLocation>
</comment>
<evidence type="ECO:0000256" key="7">
    <source>
        <dbReference type="ARBA" id="ARBA00023136"/>
    </source>
</evidence>
<dbReference type="PANTHER" id="PTHR11403:SF7">
    <property type="entry name" value="CYTOCHROME C OXIDASE SUBUNIT 3"/>
    <property type="match status" value="1"/>
</dbReference>
<dbReference type="GO" id="GO:0019646">
    <property type="term" value="P:aerobic electron transport chain"/>
    <property type="evidence" value="ECO:0007669"/>
    <property type="project" value="InterPro"/>
</dbReference>
<evidence type="ECO:0000313" key="13">
    <source>
        <dbReference type="EMBL" id="KZE33293.1"/>
    </source>
</evidence>
<feature type="transmembrane region" description="Helical" evidence="11">
    <location>
        <begin position="83"/>
        <end position="106"/>
    </location>
</feature>
<evidence type="ECO:0000256" key="1">
    <source>
        <dbReference type="ARBA" id="ARBA00004141"/>
    </source>
</evidence>
<dbReference type="Gene3D" id="1.20.120.80">
    <property type="entry name" value="Cytochrome c oxidase, subunit III, four-helix bundle"/>
    <property type="match status" value="1"/>
</dbReference>
<dbReference type="Gene3D" id="1.10.287.70">
    <property type="match status" value="1"/>
</dbReference>
<feature type="transmembrane region" description="Helical" evidence="11">
    <location>
        <begin position="180"/>
        <end position="200"/>
    </location>
</feature>
<sequence>MEGTRQTHYFVPDPSYWPLVGAIALFCLGLGAALAINGVALGGGLLVTGASILVYMLFGWFGDVIRESLAGRYHGKEDHSFRWAMGWFIFSEVMFFAAFFGVLFYVRVISVPELGNFSHKLLYPDFEAAWPLSTGPGITAPYEAMSAWGLPAINTLILLSSGVTVTVAHWGLVKGKRGQLAWGLGGTVLLGTLFLVMQGWEYAHALHELNLTFASGAYGMTFYMLTGFHGLHVLLGTVILFVVWMRVLKGHFDAEHHFAFEAAAWYWHFVDVVWLLLFVFVYWL</sequence>
<dbReference type="GO" id="GO:0005886">
    <property type="term" value="C:plasma membrane"/>
    <property type="evidence" value="ECO:0007669"/>
    <property type="project" value="UniProtKB-SubCell"/>
</dbReference>
<evidence type="ECO:0000256" key="11">
    <source>
        <dbReference type="SAM" id="Phobius"/>
    </source>
</evidence>
<dbReference type="OrthoDB" id="9810850at2"/>
<proteinExistence type="inferred from homology"/>
<dbReference type="EC" id="7.1.1.9" evidence="3"/>
<evidence type="ECO:0000256" key="9">
    <source>
        <dbReference type="ARBA" id="ARBA00031625"/>
    </source>
</evidence>
<comment type="caution">
    <text evidence="13">The sequence shown here is derived from an EMBL/GenBank/DDBJ whole genome shotgun (WGS) entry which is preliminary data.</text>
</comment>
<feature type="transmembrane region" description="Helical" evidence="11">
    <location>
        <begin position="152"/>
        <end position="173"/>
    </location>
</feature>
<dbReference type="Pfam" id="PF00510">
    <property type="entry name" value="COX3"/>
    <property type="match status" value="1"/>
</dbReference>
<dbReference type="InterPro" id="IPR000298">
    <property type="entry name" value="Cyt_c_oxidase-like_su3"/>
</dbReference>
<gene>
    <name evidence="13" type="ORF">AVW16_09015</name>
</gene>
<name>A0A161SBF7_9NEIS</name>
<dbReference type="InterPro" id="IPR024791">
    <property type="entry name" value="Cyt_c/ubiquinol_Oxase_su3"/>
</dbReference>